<accession>A0A1I0W671</accession>
<gene>
    <name evidence="5" type="ORF">SAMN05421867_102171</name>
</gene>
<dbReference type="PANTHER" id="PTHR40082:SF1">
    <property type="entry name" value="BLR5956 PROTEIN"/>
    <property type="match status" value="1"/>
</dbReference>
<evidence type="ECO:0000313" key="5">
    <source>
        <dbReference type="EMBL" id="SFA83523.1"/>
    </source>
</evidence>
<dbReference type="STRING" id="988821.SAMN05421867_102171"/>
<keyword evidence="6" id="KW-1185">Reference proteome</keyword>
<dbReference type="NCBIfam" id="NF005568">
    <property type="entry name" value="PRK07239.1"/>
    <property type="match status" value="1"/>
</dbReference>
<proteinExistence type="predicted"/>
<evidence type="ECO:0000256" key="2">
    <source>
        <dbReference type="PROSITE-ProRule" id="PRU01091"/>
    </source>
</evidence>
<dbReference type="GO" id="GO:0006355">
    <property type="term" value="P:regulation of DNA-templated transcription"/>
    <property type="evidence" value="ECO:0007669"/>
    <property type="project" value="InterPro"/>
</dbReference>
<dbReference type="AlphaFoldDB" id="A0A1I0W671"/>
<dbReference type="InterPro" id="IPR039793">
    <property type="entry name" value="UROS/Hem4"/>
</dbReference>
<dbReference type="InterPro" id="IPR003754">
    <property type="entry name" value="4pyrrol_synth_uPrphyn_synth"/>
</dbReference>
<evidence type="ECO:0000256" key="3">
    <source>
        <dbReference type="SAM" id="MobiDB-lite"/>
    </source>
</evidence>
<evidence type="ECO:0000259" key="4">
    <source>
        <dbReference type="PROSITE" id="PS51755"/>
    </source>
</evidence>
<dbReference type="InterPro" id="IPR016032">
    <property type="entry name" value="Sig_transdc_resp-reg_C-effctor"/>
</dbReference>
<dbReference type="InterPro" id="IPR036108">
    <property type="entry name" value="4pyrrol_syn_uPrphyn_synt_sf"/>
</dbReference>
<dbReference type="PROSITE" id="PS51755">
    <property type="entry name" value="OMPR_PHOB"/>
    <property type="match status" value="1"/>
</dbReference>
<organism evidence="5 6">
    <name type="scientific">Cellulomonas marina</name>
    <dbReference type="NCBI Taxonomy" id="988821"/>
    <lineage>
        <taxon>Bacteria</taxon>
        <taxon>Bacillati</taxon>
        <taxon>Actinomycetota</taxon>
        <taxon>Actinomycetes</taxon>
        <taxon>Micrococcales</taxon>
        <taxon>Cellulomonadaceae</taxon>
        <taxon>Cellulomonas</taxon>
    </lineage>
</organism>
<dbReference type="InterPro" id="IPR036388">
    <property type="entry name" value="WH-like_DNA-bd_sf"/>
</dbReference>
<dbReference type="InterPro" id="IPR001867">
    <property type="entry name" value="OmpR/PhoB-type_DNA-bd"/>
</dbReference>
<reference evidence="5 6" key="1">
    <citation type="submission" date="2016-10" db="EMBL/GenBank/DDBJ databases">
        <authorList>
            <person name="de Groot N.N."/>
        </authorList>
    </citation>
    <scope>NUCLEOTIDE SEQUENCE [LARGE SCALE GENOMIC DNA]</scope>
    <source>
        <strain evidence="5 6">CGMCC 4.6945</strain>
    </source>
</reference>
<dbReference type="SUPFAM" id="SSF46894">
    <property type="entry name" value="C-terminal effector domain of the bipartite response regulators"/>
    <property type="match status" value="1"/>
</dbReference>
<dbReference type="EMBL" id="FOKA01000002">
    <property type="protein sequence ID" value="SFA83523.1"/>
    <property type="molecule type" value="Genomic_DNA"/>
</dbReference>
<dbReference type="Pfam" id="PF00486">
    <property type="entry name" value="Trans_reg_C"/>
    <property type="match status" value="1"/>
</dbReference>
<sequence>MSAVTTGTASTDSVAPAQGGPDRVADDPATTAADRAAIDQTLAGCVVLVTADRRAGELAAALARRGATIRHAPALGMVPHIDDAALVAATRDLVADPPDTVVVTTGIGFRGWVEAADAVGLAEGLVATLRGARIIARGPKARGAIQAAGLTADWVAESETSAEIAEVLLDEGVAGRDIAVQHHGAGDDGLDAAFSAAGARVRSLVVYRWGPPPDPAVVATSVRATAAGEIDAVVFTSAPATAAWLAAADAAGVTDGILRRSAEGGLVLAAVGPVTARPLLEHGAQPLVPDRGRLGSLVRAVVTHYGGLEALRTVAGPLHVHRNAAVLDGHVLPLTPSGLEVLRLLARARGRVVAREELLAVLPGASTDGHALDVAVARLREATGSRTLIRTVVKRGYRLELEETP</sequence>
<evidence type="ECO:0000313" key="6">
    <source>
        <dbReference type="Proteomes" id="UP000199012"/>
    </source>
</evidence>
<dbReference type="Gene3D" id="3.40.50.10090">
    <property type="match status" value="2"/>
</dbReference>
<protein>
    <submittedName>
        <fullName evidence="5">Uroporphyrinogen-III synthase</fullName>
    </submittedName>
</protein>
<dbReference type="PANTHER" id="PTHR40082">
    <property type="entry name" value="BLR5956 PROTEIN"/>
    <property type="match status" value="1"/>
</dbReference>
<dbReference type="Gene3D" id="1.10.10.10">
    <property type="entry name" value="Winged helix-like DNA-binding domain superfamily/Winged helix DNA-binding domain"/>
    <property type="match status" value="1"/>
</dbReference>
<dbReference type="Pfam" id="PF02602">
    <property type="entry name" value="HEM4"/>
    <property type="match status" value="1"/>
</dbReference>
<dbReference type="GO" id="GO:0004852">
    <property type="term" value="F:uroporphyrinogen-III synthase activity"/>
    <property type="evidence" value="ECO:0007669"/>
    <property type="project" value="InterPro"/>
</dbReference>
<keyword evidence="1 2" id="KW-0238">DNA-binding</keyword>
<dbReference type="GO" id="GO:0006780">
    <property type="term" value="P:uroporphyrinogen III biosynthetic process"/>
    <property type="evidence" value="ECO:0007669"/>
    <property type="project" value="InterPro"/>
</dbReference>
<dbReference type="Proteomes" id="UP000199012">
    <property type="component" value="Unassembled WGS sequence"/>
</dbReference>
<dbReference type="GO" id="GO:0000160">
    <property type="term" value="P:phosphorelay signal transduction system"/>
    <property type="evidence" value="ECO:0007669"/>
    <property type="project" value="InterPro"/>
</dbReference>
<feature type="DNA-binding region" description="OmpR/PhoB-type" evidence="2">
    <location>
        <begin position="308"/>
        <end position="401"/>
    </location>
</feature>
<dbReference type="GO" id="GO:0003677">
    <property type="term" value="F:DNA binding"/>
    <property type="evidence" value="ECO:0007669"/>
    <property type="project" value="UniProtKB-UniRule"/>
</dbReference>
<evidence type="ECO:0000256" key="1">
    <source>
        <dbReference type="ARBA" id="ARBA00023125"/>
    </source>
</evidence>
<name>A0A1I0W671_9CELL</name>
<feature type="region of interest" description="Disordered" evidence="3">
    <location>
        <begin position="1"/>
        <end position="30"/>
    </location>
</feature>
<feature type="domain" description="OmpR/PhoB-type" evidence="4">
    <location>
        <begin position="308"/>
        <end position="401"/>
    </location>
</feature>
<dbReference type="SMART" id="SM00862">
    <property type="entry name" value="Trans_reg_C"/>
    <property type="match status" value="1"/>
</dbReference>
<dbReference type="CDD" id="cd00383">
    <property type="entry name" value="trans_reg_C"/>
    <property type="match status" value="1"/>
</dbReference>
<feature type="compositionally biased region" description="Polar residues" evidence="3">
    <location>
        <begin position="1"/>
        <end position="13"/>
    </location>
</feature>
<dbReference type="SUPFAM" id="SSF69618">
    <property type="entry name" value="HemD-like"/>
    <property type="match status" value="1"/>
</dbReference>
<dbReference type="CDD" id="cd06578">
    <property type="entry name" value="HemD"/>
    <property type="match status" value="1"/>
</dbReference>